<protein>
    <submittedName>
        <fullName evidence="2">Uncharacterized protein</fullName>
    </submittedName>
</protein>
<evidence type="ECO:0000313" key="3">
    <source>
        <dbReference type="Proteomes" id="UP000693946"/>
    </source>
</evidence>
<feature type="region of interest" description="Disordered" evidence="1">
    <location>
        <begin position="1"/>
        <end position="71"/>
    </location>
</feature>
<keyword evidence="3" id="KW-1185">Reference proteome</keyword>
<dbReference type="EMBL" id="JAGKHQ010000020">
    <property type="protein sequence ID" value="KAG7479857.1"/>
    <property type="molecule type" value="Genomic_DNA"/>
</dbReference>
<gene>
    <name evidence="2" type="ORF">JOB18_036795</name>
</gene>
<feature type="compositionally biased region" description="Basic and acidic residues" evidence="1">
    <location>
        <begin position="30"/>
        <end position="48"/>
    </location>
</feature>
<evidence type="ECO:0000256" key="1">
    <source>
        <dbReference type="SAM" id="MobiDB-lite"/>
    </source>
</evidence>
<evidence type="ECO:0000313" key="2">
    <source>
        <dbReference type="EMBL" id="KAG7479857.1"/>
    </source>
</evidence>
<sequence length="71" mass="8280">MSILMCVQLRSSTLNQQGPKTRSGSHTRPHQRETTLTKSSKKDEEQRRQRPAVRATARKSNSFEKKDKNRR</sequence>
<accession>A0AAV6Q224</accession>
<name>A0AAV6Q224_SOLSE</name>
<reference evidence="2 3" key="1">
    <citation type="journal article" date="2021" name="Sci. Rep.">
        <title>Chromosome anchoring in Senegalese sole (Solea senegalensis) reveals sex-associated markers and genome rearrangements in flatfish.</title>
        <authorList>
            <person name="Guerrero-Cozar I."/>
            <person name="Gomez-Garrido J."/>
            <person name="Berbel C."/>
            <person name="Martinez-Blanch J.F."/>
            <person name="Alioto T."/>
            <person name="Claros M.G."/>
            <person name="Gagnaire P.A."/>
            <person name="Manchado M."/>
        </authorList>
    </citation>
    <scope>NUCLEOTIDE SEQUENCE [LARGE SCALE GENOMIC DNA]</scope>
    <source>
        <strain evidence="2">Sse05_10M</strain>
    </source>
</reference>
<feature type="compositionally biased region" description="Polar residues" evidence="1">
    <location>
        <begin position="9"/>
        <end position="22"/>
    </location>
</feature>
<comment type="caution">
    <text evidence="2">The sequence shown here is derived from an EMBL/GenBank/DDBJ whole genome shotgun (WGS) entry which is preliminary data.</text>
</comment>
<dbReference type="AlphaFoldDB" id="A0AAV6Q224"/>
<proteinExistence type="predicted"/>
<dbReference type="Proteomes" id="UP000693946">
    <property type="component" value="Linkage Group LG8"/>
</dbReference>
<organism evidence="2 3">
    <name type="scientific">Solea senegalensis</name>
    <name type="common">Senegalese sole</name>
    <dbReference type="NCBI Taxonomy" id="28829"/>
    <lineage>
        <taxon>Eukaryota</taxon>
        <taxon>Metazoa</taxon>
        <taxon>Chordata</taxon>
        <taxon>Craniata</taxon>
        <taxon>Vertebrata</taxon>
        <taxon>Euteleostomi</taxon>
        <taxon>Actinopterygii</taxon>
        <taxon>Neopterygii</taxon>
        <taxon>Teleostei</taxon>
        <taxon>Neoteleostei</taxon>
        <taxon>Acanthomorphata</taxon>
        <taxon>Carangaria</taxon>
        <taxon>Pleuronectiformes</taxon>
        <taxon>Pleuronectoidei</taxon>
        <taxon>Soleidae</taxon>
        <taxon>Solea</taxon>
    </lineage>
</organism>
<feature type="compositionally biased region" description="Basic and acidic residues" evidence="1">
    <location>
        <begin position="61"/>
        <end position="71"/>
    </location>
</feature>